<comment type="similarity">
    <text evidence="1">Belongs to the eukaryotic-type N-acetylglucosamine kinase family.</text>
</comment>
<evidence type="ECO:0000256" key="3">
    <source>
        <dbReference type="ARBA" id="ARBA00014974"/>
    </source>
</evidence>
<evidence type="ECO:0000256" key="2">
    <source>
        <dbReference type="ARBA" id="ARBA00012122"/>
    </source>
</evidence>
<dbReference type="InterPro" id="IPR039758">
    <property type="entry name" value="NAGK-like"/>
</dbReference>
<dbReference type="Gene3D" id="3.30.420.40">
    <property type="match status" value="1"/>
</dbReference>
<dbReference type="EMBL" id="OU896708">
    <property type="protein sequence ID" value="CAH1156059.1"/>
    <property type="molecule type" value="Genomic_DNA"/>
</dbReference>
<dbReference type="AlphaFoldDB" id="A0A9P0DJL3"/>
<dbReference type="GO" id="GO:0045127">
    <property type="term" value="F:N-acetylglucosamine kinase activity"/>
    <property type="evidence" value="ECO:0007669"/>
    <property type="project" value="UniProtKB-EC"/>
</dbReference>
<reference evidence="6" key="2">
    <citation type="submission" date="2022-10" db="EMBL/GenBank/DDBJ databases">
        <authorList>
            <consortium name="ENA_rothamsted_submissions"/>
            <consortium name="culmorum"/>
            <person name="King R."/>
        </authorList>
    </citation>
    <scope>NUCLEOTIDE SEQUENCE</scope>
</reference>
<name>A0A9P0DJL3_PHACE</name>
<keyword evidence="7" id="KW-1185">Reference proteome</keyword>
<sequence>MPSYLIGGIEGGATHSHAIIMNSEGIIVGDAKGAGTNHQLLGMERCWERIADLINQSKSKAGIPLTTPLHGLGLSLSGCEQEKSNQELARGLQQRYPNLSEKVIVASDTEGSVAATSNKGGVTCIAGTGSNTLLINPDGTKVQCGGWGNLLGDEGSAWKISHRAVKYCFDDLDNFEKPPYPSERVWALVKSHFHISTQADILASFYQNFDKAHIAHLAKGLSELAKEGDALAKEIFREAGSDLARGISAVASKAANELIQQEGGLHVLCVGSVWLSWELLRPGFISWLRDNTDIQQLSLMRLETEMGVGATYLASDRLGLPLERDYSKNYRVFFKYQRGACSANGTS</sequence>
<dbReference type="CDD" id="cd24078">
    <property type="entry name" value="ASKHA_NBD_NAGK_meta"/>
    <property type="match status" value="1"/>
</dbReference>
<dbReference type="EC" id="2.7.1.59" evidence="2"/>
<proteinExistence type="inferred from homology"/>
<dbReference type="Proteomes" id="UP001153737">
    <property type="component" value="Chromosome 2"/>
</dbReference>
<dbReference type="PANTHER" id="PTHR12862">
    <property type="entry name" value="BADF TYPE ATPASE DOMAIN-CONTAINING PROTEIN"/>
    <property type="match status" value="1"/>
</dbReference>
<dbReference type="SUPFAM" id="SSF53067">
    <property type="entry name" value="Actin-like ATPase domain"/>
    <property type="match status" value="2"/>
</dbReference>
<evidence type="ECO:0000313" key="7">
    <source>
        <dbReference type="Proteomes" id="UP001153737"/>
    </source>
</evidence>
<feature type="domain" description="ATPase BadF/BadG/BcrA/BcrD type" evidence="5">
    <location>
        <begin position="8"/>
        <end position="266"/>
    </location>
</feature>
<protein>
    <recommendedName>
        <fullName evidence="3">N-acetyl-D-glucosamine kinase</fullName>
        <ecNumber evidence="2">2.7.1.59</ecNumber>
    </recommendedName>
    <alternativeName>
        <fullName evidence="4">GlcNAc kinase</fullName>
    </alternativeName>
</protein>
<dbReference type="Pfam" id="PF01869">
    <property type="entry name" value="BcrAD_BadFG"/>
    <property type="match status" value="1"/>
</dbReference>
<reference evidence="6" key="1">
    <citation type="submission" date="2022-01" db="EMBL/GenBank/DDBJ databases">
        <authorList>
            <person name="King R."/>
        </authorList>
    </citation>
    <scope>NUCLEOTIDE SEQUENCE</scope>
</reference>
<organism evidence="6 7">
    <name type="scientific">Phaedon cochleariae</name>
    <name type="common">Mustard beetle</name>
    <dbReference type="NCBI Taxonomy" id="80249"/>
    <lineage>
        <taxon>Eukaryota</taxon>
        <taxon>Metazoa</taxon>
        <taxon>Ecdysozoa</taxon>
        <taxon>Arthropoda</taxon>
        <taxon>Hexapoda</taxon>
        <taxon>Insecta</taxon>
        <taxon>Pterygota</taxon>
        <taxon>Neoptera</taxon>
        <taxon>Endopterygota</taxon>
        <taxon>Coleoptera</taxon>
        <taxon>Polyphaga</taxon>
        <taxon>Cucujiformia</taxon>
        <taxon>Chrysomeloidea</taxon>
        <taxon>Chrysomelidae</taxon>
        <taxon>Chrysomelinae</taxon>
        <taxon>Chrysomelini</taxon>
        <taxon>Phaedon</taxon>
    </lineage>
</organism>
<evidence type="ECO:0000259" key="5">
    <source>
        <dbReference type="Pfam" id="PF01869"/>
    </source>
</evidence>
<dbReference type="InterPro" id="IPR002731">
    <property type="entry name" value="ATPase_BadF"/>
</dbReference>
<evidence type="ECO:0000256" key="4">
    <source>
        <dbReference type="ARBA" id="ARBA00031123"/>
    </source>
</evidence>
<gene>
    <name evidence="6" type="ORF">PHAECO_LOCUS6323</name>
</gene>
<evidence type="ECO:0000256" key="1">
    <source>
        <dbReference type="ARBA" id="ARBA00006198"/>
    </source>
</evidence>
<dbReference type="PANTHER" id="PTHR12862:SF0">
    <property type="entry name" value="N-ACETYL-D-GLUCOSAMINE KINASE"/>
    <property type="match status" value="1"/>
</dbReference>
<accession>A0A9P0DJL3</accession>
<evidence type="ECO:0000313" key="6">
    <source>
        <dbReference type="EMBL" id="CAH1156059.1"/>
    </source>
</evidence>
<dbReference type="InterPro" id="IPR043129">
    <property type="entry name" value="ATPase_NBD"/>
</dbReference>